<keyword evidence="1" id="KW-0880">Kelch repeat</keyword>
<evidence type="ECO:0000313" key="6">
    <source>
        <dbReference type="Proteomes" id="UP001230504"/>
    </source>
</evidence>
<dbReference type="Pfam" id="PF24681">
    <property type="entry name" value="Kelch_KLHDC2_KLHL20_DRC7"/>
    <property type="match status" value="1"/>
</dbReference>
<evidence type="ECO:0000313" key="5">
    <source>
        <dbReference type="EMBL" id="KAK1566372.1"/>
    </source>
</evidence>
<evidence type="ECO:0008006" key="7">
    <source>
        <dbReference type="Google" id="ProtNLM"/>
    </source>
</evidence>
<reference evidence="5" key="1">
    <citation type="submission" date="2021-06" db="EMBL/GenBank/DDBJ databases">
        <title>Comparative genomics, transcriptomics and evolutionary studies reveal genomic signatures of adaptation to plant cell wall in hemibiotrophic fungi.</title>
        <authorList>
            <consortium name="DOE Joint Genome Institute"/>
            <person name="Baroncelli R."/>
            <person name="Diaz J.F."/>
            <person name="Benocci T."/>
            <person name="Peng M."/>
            <person name="Battaglia E."/>
            <person name="Haridas S."/>
            <person name="Andreopoulos W."/>
            <person name="Labutti K."/>
            <person name="Pangilinan J."/>
            <person name="Floch G.L."/>
            <person name="Makela M.R."/>
            <person name="Henrissat B."/>
            <person name="Grigoriev I.V."/>
            <person name="Crouch J.A."/>
            <person name="De Vries R.P."/>
            <person name="Sukno S.A."/>
            <person name="Thon M.R."/>
        </authorList>
    </citation>
    <scope>NUCLEOTIDE SEQUENCE</scope>
    <source>
        <strain evidence="5">CBS 125086</strain>
    </source>
</reference>
<evidence type="ECO:0000256" key="4">
    <source>
        <dbReference type="SAM" id="SignalP"/>
    </source>
</evidence>
<keyword evidence="4" id="KW-0732">Signal</keyword>
<gene>
    <name evidence="5" type="ORF">LY79DRAFT_584846</name>
</gene>
<dbReference type="InterPro" id="IPR006652">
    <property type="entry name" value="Kelch_1"/>
</dbReference>
<dbReference type="GeneID" id="85444680"/>
<dbReference type="Proteomes" id="UP001230504">
    <property type="component" value="Unassembled WGS sequence"/>
</dbReference>
<evidence type="ECO:0000256" key="3">
    <source>
        <dbReference type="SAM" id="MobiDB-lite"/>
    </source>
</evidence>
<keyword evidence="6" id="KW-1185">Reference proteome</keyword>
<dbReference type="PANTHER" id="PTHR24412">
    <property type="entry name" value="KELCH PROTEIN"/>
    <property type="match status" value="1"/>
</dbReference>
<evidence type="ECO:0000256" key="1">
    <source>
        <dbReference type="ARBA" id="ARBA00022441"/>
    </source>
</evidence>
<dbReference type="SMART" id="SM00612">
    <property type="entry name" value="Kelch"/>
    <property type="match status" value="5"/>
</dbReference>
<dbReference type="PANTHER" id="PTHR24412:SF489">
    <property type="entry name" value="RING FINGER DOMAIN AND KELCH REPEAT-CONTAINING PROTEIN DDB_G0271372"/>
    <property type="match status" value="1"/>
</dbReference>
<dbReference type="AlphaFoldDB" id="A0AAD8UW63"/>
<comment type="caution">
    <text evidence="5">The sequence shown here is derived from an EMBL/GenBank/DDBJ whole genome shotgun (WGS) entry which is preliminary data.</text>
</comment>
<dbReference type="Gene3D" id="2.120.10.80">
    <property type="entry name" value="Kelch-type beta propeller"/>
    <property type="match status" value="2"/>
</dbReference>
<feature type="signal peptide" evidence="4">
    <location>
        <begin position="1"/>
        <end position="21"/>
    </location>
</feature>
<name>A0AAD8UW63_9PEZI</name>
<sequence length="345" mass="36401">MAHFSVLGIALALLPINAAYSSGGCWKTLEPIPVAPRQEHSVVGLSDSKLAILGGITSSVADFNTTSLFQIYDIPSNTWTTAADAPVRVNHPNVAAVDGKVYLLGGLSPSTDGAWTAFPESWMYDPITNVWKEISPMPPGQARGSATMGVNGKKIYLAGGVTKLVPAIDGEQDTVGFVTAFDTESLSWYTLPSAAKDLPNGRDHAGGSVFDDKFYVIGGRENGQHNLKDTVFVLDLNNLEGGWCTKDKRMPTARAGIVTGTVNGKVYVFGGEGNPAAGSNGVFNQTEVFDTKKESWEQLAPMHLPRHGGGAVAIGSGIYVPGGGLQEGGRPDSTLDVFQPTDSFL</sequence>
<feature type="region of interest" description="Disordered" evidence="3">
    <location>
        <begin position="325"/>
        <end position="345"/>
    </location>
</feature>
<accession>A0AAD8UW63</accession>
<dbReference type="Pfam" id="PF01344">
    <property type="entry name" value="Kelch_1"/>
    <property type="match status" value="1"/>
</dbReference>
<dbReference type="EMBL" id="JAHLJV010000144">
    <property type="protein sequence ID" value="KAK1566372.1"/>
    <property type="molecule type" value="Genomic_DNA"/>
</dbReference>
<organism evidence="5 6">
    <name type="scientific">Colletotrichum navitas</name>
    <dbReference type="NCBI Taxonomy" id="681940"/>
    <lineage>
        <taxon>Eukaryota</taxon>
        <taxon>Fungi</taxon>
        <taxon>Dikarya</taxon>
        <taxon>Ascomycota</taxon>
        <taxon>Pezizomycotina</taxon>
        <taxon>Sordariomycetes</taxon>
        <taxon>Hypocreomycetidae</taxon>
        <taxon>Glomerellales</taxon>
        <taxon>Glomerellaceae</taxon>
        <taxon>Colletotrichum</taxon>
        <taxon>Colletotrichum graminicola species complex</taxon>
    </lineage>
</organism>
<feature type="chain" id="PRO_5042185155" description="Kelch repeat-containing protein" evidence="4">
    <location>
        <begin position="22"/>
        <end position="345"/>
    </location>
</feature>
<protein>
    <recommendedName>
        <fullName evidence="7">Kelch repeat-containing protein</fullName>
    </recommendedName>
</protein>
<dbReference type="InterPro" id="IPR015915">
    <property type="entry name" value="Kelch-typ_b-propeller"/>
</dbReference>
<evidence type="ECO:0000256" key="2">
    <source>
        <dbReference type="ARBA" id="ARBA00022737"/>
    </source>
</evidence>
<dbReference type="SUPFAM" id="SSF117281">
    <property type="entry name" value="Kelch motif"/>
    <property type="match status" value="1"/>
</dbReference>
<keyword evidence="2" id="KW-0677">Repeat</keyword>
<dbReference type="RefSeq" id="XP_060407545.1">
    <property type="nucleotide sequence ID" value="XM_060560440.1"/>
</dbReference>
<proteinExistence type="predicted"/>